<dbReference type="PANTHER" id="PTHR22576">
    <property type="entry name" value="MUCOSA ASSOCIATED LYMPHOID TISSUE LYMPHOMA TRANSLOCATION PROTEIN 1/PARACASPASE"/>
    <property type="match status" value="1"/>
</dbReference>
<dbReference type="InterPro" id="IPR011600">
    <property type="entry name" value="Pept_C14_caspase"/>
</dbReference>
<dbReference type="Proteomes" id="UP001158576">
    <property type="component" value="Chromosome 2"/>
</dbReference>
<evidence type="ECO:0000313" key="3">
    <source>
        <dbReference type="EMBL" id="CAG5111537.1"/>
    </source>
</evidence>
<keyword evidence="4" id="KW-1185">Reference proteome</keyword>
<evidence type="ECO:0000256" key="1">
    <source>
        <dbReference type="ARBA" id="ARBA00010134"/>
    </source>
</evidence>
<protein>
    <submittedName>
        <fullName evidence="3">Oidioi.mRNA.OKI2018_I69.chr2.g5838.t1.cds</fullName>
    </submittedName>
</protein>
<comment type="similarity">
    <text evidence="1">Belongs to the peptidase C14A family.</text>
</comment>
<name>A0ABN7T3A8_OIKDI</name>
<organism evidence="3 4">
    <name type="scientific">Oikopleura dioica</name>
    <name type="common">Tunicate</name>
    <dbReference type="NCBI Taxonomy" id="34765"/>
    <lineage>
        <taxon>Eukaryota</taxon>
        <taxon>Metazoa</taxon>
        <taxon>Chordata</taxon>
        <taxon>Tunicata</taxon>
        <taxon>Appendicularia</taxon>
        <taxon>Copelata</taxon>
        <taxon>Oikopleuridae</taxon>
        <taxon>Oikopleura</taxon>
    </lineage>
</organism>
<dbReference type="Gene3D" id="3.40.50.1460">
    <property type="match status" value="1"/>
</dbReference>
<dbReference type="PROSITE" id="PS50208">
    <property type="entry name" value="CASPASE_P20"/>
    <property type="match status" value="1"/>
</dbReference>
<reference evidence="3 4" key="1">
    <citation type="submission" date="2021-04" db="EMBL/GenBank/DDBJ databases">
        <authorList>
            <person name="Bliznina A."/>
        </authorList>
    </citation>
    <scope>NUCLEOTIDE SEQUENCE [LARGE SCALE GENOMIC DNA]</scope>
</reference>
<evidence type="ECO:0000259" key="2">
    <source>
        <dbReference type="PROSITE" id="PS50208"/>
    </source>
</evidence>
<accession>A0ABN7T3A8</accession>
<dbReference type="InterPro" id="IPR052039">
    <property type="entry name" value="Caspase-related_regulators"/>
</dbReference>
<sequence>MDEEKYWYDTDTSQDESIKRLLAISIGDFQNEWLQSLPSAVIDRERVVRTFSKLNFRPTQERLSMLTKADGRKLILKFREKFKDGIETKCLVIYLKSHGGLHPHKGTMIYFSDEAMPLWDLLEPLLQLPQLQGVPKMVIYEACRGENAQYITAGVATPTTPVAYVHRRIDTILFAASPEAEMAVAGYENEVCSPFTDALCKTLLENKSQDVFDLGIKVTNDLRKANLPVREADGTIHAWALAPVMESCLTKHLRLMHPNEEAKYG</sequence>
<proteinExistence type="inferred from homology"/>
<gene>
    <name evidence="3" type="ORF">OKIOD_LOCUS14603</name>
</gene>
<dbReference type="SMART" id="SM00115">
    <property type="entry name" value="CASc"/>
    <property type="match status" value="1"/>
</dbReference>
<dbReference type="InterPro" id="IPR001309">
    <property type="entry name" value="Pept_C14_p20"/>
</dbReference>
<feature type="domain" description="Caspase family p20" evidence="2">
    <location>
        <begin position="19"/>
        <end position="147"/>
    </location>
</feature>
<dbReference type="EMBL" id="OU015567">
    <property type="protein sequence ID" value="CAG5111537.1"/>
    <property type="molecule type" value="Genomic_DNA"/>
</dbReference>
<evidence type="ECO:0000313" key="4">
    <source>
        <dbReference type="Proteomes" id="UP001158576"/>
    </source>
</evidence>
<dbReference type="SUPFAM" id="SSF52129">
    <property type="entry name" value="Caspase-like"/>
    <property type="match status" value="1"/>
</dbReference>
<dbReference type="PANTHER" id="PTHR22576:SF41">
    <property type="entry name" value="CASPASE 14, APOPTOSIS-RELATED CYSTEINE PEPTIDASE"/>
    <property type="match status" value="1"/>
</dbReference>
<dbReference type="InterPro" id="IPR029030">
    <property type="entry name" value="Caspase-like_dom_sf"/>
</dbReference>
<dbReference type="Pfam" id="PF00656">
    <property type="entry name" value="Peptidase_C14"/>
    <property type="match status" value="1"/>
</dbReference>
<dbReference type="InterPro" id="IPR015917">
    <property type="entry name" value="Pept_C14A"/>
</dbReference>